<dbReference type="SUPFAM" id="SSF53098">
    <property type="entry name" value="Ribonuclease H-like"/>
    <property type="match status" value="1"/>
</dbReference>
<evidence type="ECO:0000256" key="1">
    <source>
        <dbReference type="SAM" id="Phobius"/>
    </source>
</evidence>
<dbReference type="GO" id="GO:0005634">
    <property type="term" value="C:nucleus"/>
    <property type="evidence" value="ECO:0007669"/>
    <property type="project" value="TreeGrafter"/>
</dbReference>
<keyword evidence="1" id="KW-0812">Transmembrane</keyword>
<name>A0A0D0CD73_9AGAM</name>
<sequence>MYGLSLFSSNETDELWRCFPHVINIAVQTGLKNMTETHNPNLLCDSLEYIRVLQSDIVSLARQLVTACRASGQRREELSSLIRDGQDKGDWKKEDLHDVTLLRDVVTRWSSIYLMIDRLLELYPTSLRNLRKHELNDLQLKVLADIRHYLAFFHIVQEEVPAEKTPTLSIVLLLYEKLIQHLKDAKTLLPHLAYAIDKSVRKLDEYLAESRKTWVYALAISTYSLVLAYLFSETFFKSSIQL</sequence>
<keyword evidence="1" id="KW-1133">Transmembrane helix</keyword>
<reference evidence="2 3" key="1">
    <citation type="submission" date="2014-04" db="EMBL/GenBank/DDBJ databases">
        <authorList>
            <consortium name="DOE Joint Genome Institute"/>
            <person name="Kuo A."/>
            <person name="Kohler A."/>
            <person name="Jargeat P."/>
            <person name="Nagy L.G."/>
            <person name="Floudas D."/>
            <person name="Copeland A."/>
            <person name="Barry K.W."/>
            <person name="Cichocki N."/>
            <person name="Veneault-Fourrey C."/>
            <person name="LaButti K."/>
            <person name="Lindquist E.A."/>
            <person name="Lipzen A."/>
            <person name="Lundell T."/>
            <person name="Morin E."/>
            <person name="Murat C."/>
            <person name="Sun H."/>
            <person name="Tunlid A."/>
            <person name="Henrissat B."/>
            <person name="Grigoriev I.V."/>
            <person name="Hibbett D.S."/>
            <person name="Martin F."/>
            <person name="Nordberg H.P."/>
            <person name="Cantor M.N."/>
            <person name="Hua S.X."/>
        </authorList>
    </citation>
    <scope>NUCLEOTIDE SEQUENCE [LARGE SCALE GENOMIC DNA]</scope>
    <source>
        <strain evidence="2 3">Ve08.2h10</strain>
    </source>
</reference>
<dbReference type="PANTHER" id="PTHR46169:SF29">
    <property type="entry name" value="DNA REPLICATION-RELATED ELEMENT FACTOR, ISOFORM A"/>
    <property type="match status" value="1"/>
</dbReference>
<dbReference type="AlphaFoldDB" id="A0A0D0CD73"/>
<gene>
    <name evidence="2" type="ORF">PAXRUDRAFT_178382</name>
</gene>
<reference evidence="3" key="2">
    <citation type="submission" date="2015-01" db="EMBL/GenBank/DDBJ databases">
        <title>Evolutionary Origins and Diversification of the Mycorrhizal Mutualists.</title>
        <authorList>
            <consortium name="DOE Joint Genome Institute"/>
            <consortium name="Mycorrhizal Genomics Consortium"/>
            <person name="Kohler A."/>
            <person name="Kuo A."/>
            <person name="Nagy L.G."/>
            <person name="Floudas D."/>
            <person name="Copeland A."/>
            <person name="Barry K.W."/>
            <person name="Cichocki N."/>
            <person name="Veneault-Fourrey C."/>
            <person name="LaButti K."/>
            <person name="Lindquist E.A."/>
            <person name="Lipzen A."/>
            <person name="Lundell T."/>
            <person name="Morin E."/>
            <person name="Murat C."/>
            <person name="Riley R."/>
            <person name="Ohm R."/>
            <person name="Sun H."/>
            <person name="Tunlid A."/>
            <person name="Henrissat B."/>
            <person name="Grigoriev I.V."/>
            <person name="Hibbett D.S."/>
            <person name="Martin F."/>
        </authorList>
    </citation>
    <scope>NUCLEOTIDE SEQUENCE [LARGE SCALE GENOMIC DNA]</scope>
    <source>
        <strain evidence="3">Ve08.2h10</strain>
    </source>
</reference>
<dbReference type="HOGENOM" id="CLU_009123_6_0_1"/>
<dbReference type="InterPro" id="IPR052717">
    <property type="entry name" value="Vacuolar_transposase_reg"/>
</dbReference>
<dbReference type="InterPro" id="IPR012337">
    <property type="entry name" value="RNaseH-like_sf"/>
</dbReference>
<dbReference type="Proteomes" id="UP000054538">
    <property type="component" value="Unassembled WGS sequence"/>
</dbReference>
<organism evidence="2 3">
    <name type="scientific">Paxillus rubicundulus Ve08.2h10</name>
    <dbReference type="NCBI Taxonomy" id="930991"/>
    <lineage>
        <taxon>Eukaryota</taxon>
        <taxon>Fungi</taxon>
        <taxon>Dikarya</taxon>
        <taxon>Basidiomycota</taxon>
        <taxon>Agaricomycotina</taxon>
        <taxon>Agaricomycetes</taxon>
        <taxon>Agaricomycetidae</taxon>
        <taxon>Boletales</taxon>
        <taxon>Paxilineae</taxon>
        <taxon>Paxillaceae</taxon>
        <taxon>Paxillus</taxon>
    </lineage>
</organism>
<keyword evidence="3" id="KW-1185">Reference proteome</keyword>
<dbReference type="OrthoDB" id="3172935at2759"/>
<dbReference type="PANTHER" id="PTHR46169">
    <property type="entry name" value="DNA REPLICATION-RELATED ELEMENT FACTOR, ISOFORM A"/>
    <property type="match status" value="1"/>
</dbReference>
<evidence type="ECO:0000313" key="2">
    <source>
        <dbReference type="EMBL" id="KIK73448.1"/>
    </source>
</evidence>
<keyword evidence="1" id="KW-0472">Membrane</keyword>
<accession>A0A0D0CD73</accession>
<dbReference type="GO" id="GO:0006357">
    <property type="term" value="P:regulation of transcription by RNA polymerase II"/>
    <property type="evidence" value="ECO:0007669"/>
    <property type="project" value="TreeGrafter"/>
</dbReference>
<dbReference type="InParanoid" id="A0A0D0CD73"/>
<dbReference type="EMBL" id="KN829733">
    <property type="protein sequence ID" value="KIK73448.1"/>
    <property type="molecule type" value="Genomic_DNA"/>
</dbReference>
<proteinExistence type="predicted"/>
<protein>
    <submittedName>
        <fullName evidence="2">Uncharacterized protein</fullName>
    </submittedName>
</protein>
<evidence type="ECO:0000313" key="3">
    <source>
        <dbReference type="Proteomes" id="UP000054538"/>
    </source>
</evidence>
<feature type="transmembrane region" description="Helical" evidence="1">
    <location>
        <begin position="214"/>
        <end position="232"/>
    </location>
</feature>